<evidence type="ECO:0000313" key="3">
    <source>
        <dbReference type="Proteomes" id="UP001521209"/>
    </source>
</evidence>
<dbReference type="EMBL" id="JAKGBZ010000004">
    <property type="protein sequence ID" value="MCF3945786.1"/>
    <property type="molecule type" value="Genomic_DNA"/>
</dbReference>
<feature type="compositionally biased region" description="Low complexity" evidence="1">
    <location>
        <begin position="45"/>
        <end position="58"/>
    </location>
</feature>
<accession>A0ABS9DSR5</accession>
<evidence type="ECO:0000313" key="2">
    <source>
        <dbReference type="EMBL" id="MCF3945786.1"/>
    </source>
</evidence>
<proteinExistence type="predicted"/>
<evidence type="ECO:0000256" key="1">
    <source>
        <dbReference type="SAM" id="MobiDB-lite"/>
    </source>
</evidence>
<organism evidence="2 3">
    <name type="scientific">Acidiphilium iwatense</name>
    <dbReference type="NCBI Taxonomy" id="768198"/>
    <lineage>
        <taxon>Bacteria</taxon>
        <taxon>Pseudomonadati</taxon>
        <taxon>Pseudomonadota</taxon>
        <taxon>Alphaproteobacteria</taxon>
        <taxon>Acetobacterales</taxon>
        <taxon>Acidocellaceae</taxon>
        <taxon>Acidiphilium</taxon>
    </lineage>
</organism>
<protein>
    <submittedName>
        <fullName evidence="2">Uncharacterized protein</fullName>
    </submittedName>
</protein>
<keyword evidence="3" id="KW-1185">Reference proteome</keyword>
<gene>
    <name evidence="2" type="ORF">L2A60_03690</name>
</gene>
<dbReference type="Proteomes" id="UP001521209">
    <property type="component" value="Unassembled WGS sequence"/>
</dbReference>
<comment type="caution">
    <text evidence="2">The sequence shown here is derived from an EMBL/GenBank/DDBJ whole genome shotgun (WGS) entry which is preliminary data.</text>
</comment>
<dbReference type="RefSeq" id="WP_235703020.1">
    <property type="nucleotide sequence ID" value="NZ_JAKGBZ010000004.1"/>
</dbReference>
<name>A0ABS9DSR5_9PROT</name>
<sequence>MARRRSSKGDSAGRTTPARRGRPPRLAHLVAGSPASQRRARSTLAEGAASAPAEPGPSVSDPDILCLPNPEWLPHRLTVSGPAGDIAGFRPAASGPGQIAWASDYERYRDDWTSRLLGLCAGRPDLSAEHARALAREVSAVVEMLDLAAADQIAMARCPLDLNALVPLPESLRRLGPEDPVVVAWQWRHWGTTWMLRGVEEEPVDRAEIRIPSEHAAVRFRFWAADWTPWRALDAVRRRWPALTLALRLLTVAE</sequence>
<feature type="region of interest" description="Disordered" evidence="1">
    <location>
        <begin position="1"/>
        <end position="61"/>
    </location>
</feature>
<reference evidence="2 3" key="1">
    <citation type="submission" date="2022-01" db="EMBL/GenBank/DDBJ databases">
        <authorList>
            <person name="Won M."/>
            <person name="Kim S.-J."/>
            <person name="Kwon S.-W."/>
        </authorList>
    </citation>
    <scope>NUCLEOTIDE SEQUENCE [LARGE SCALE GENOMIC DNA]</scope>
    <source>
        <strain evidence="2 3">KCTC 23505</strain>
    </source>
</reference>